<sequence length="102" mass="11107">MISEEQKLDILRDVEANVGNWVGEALAVGVVSREFQALNEIFQKAQVDLNDLFHLGPVGVLNVTKKAAEKLGLSEIDVAHAVDNWSVHASQLLGLKQAGYPE</sequence>
<reference evidence="1 2" key="1">
    <citation type="submission" date="2020-08" db="EMBL/GenBank/DDBJ databases">
        <title>A Genomic Blueprint of the Chicken Gut Microbiome.</title>
        <authorList>
            <person name="Gilroy R."/>
            <person name="Ravi A."/>
            <person name="Getino M."/>
            <person name="Pursley I."/>
            <person name="Horton D.L."/>
            <person name="Alikhan N.-F."/>
            <person name="Baker D."/>
            <person name="Gharbi K."/>
            <person name="Hall N."/>
            <person name="Watson M."/>
            <person name="Adriaenssens E.M."/>
            <person name="Foster-Nyarko E."/>
            <person name="Jarju S."/>
            <person name="Secka A."/>
            <person name="Antonio M."/>
            <person name="Oren A."/>
            <person name="Chaudhuri R."/>
            <person name="La Ragione R.M."/>
            <person name="Hildebrand F."/>
            <person name="Pallen M.J."/>
        </authorList>
    </citation>
    <scope>NUCLEOTIDE SEQUENCE [LARGE SCALE GENOMIC DNA]</scope>
    <source>
        <strain evidence="1 2">Sa1BUA6</strain>
    </source>
</reference>
<dbReference type="EMBL" id="JACSPT010000002">
    <property type="protein sequence ID" value="MBD8008308.1"/>
    <property type="molecule type" value="Genomic_DNA"/>
</dbReference>
<gene>
    <name evidence="1" type="ORF">H9629_02960</name>
</gene>
<evidence type="ECO:0000313" key="1">
    <source>
        <dbReference type="EMBL" id="MBD8008308.1"/>
    </source>
</evidence>
<dbReference type="RefSeq" id="WP_191730520.1">
    <property type="nucleotide sequence ID" value="NZ_JACSPT010000002.1"/>
</dbReference>
<evidence type="ECO:0000313" key="2">
    <source>
        <dbReference type="Proteomes" id="UP000621930"/>
    </source>
</evidence>
<keyword evidence="2" id="KW-1185">Reference proteome</keyword>
<comment type="caution">
    <text evidence="1">The sequence shown here is derived from an EMBL/GenBank/DDBJ whole genome shotgun (WGS) entry which is preliminary data.</text>
</comment>
<name>A0ABR8VU63_9GAMM</name>
<proteinExistence type="predicted"/>
<dbReference type="Proteomes" id="UP000621930">
    <property type="component" value="Unassembled WGS sequence"/>
</dbReference>
<protein>
    <submittedName>
        <fullName evidence="1">Uncharacterized protein</fullName>
    </submittedName>
</protein>
<organism evidence="1 2">
    <name type="scientific">Acinetobacter pecorum</name>
    <dbReference type="NCBI Taxonomy" id="2762215"/>
    <lineage>
        <taxon>Bacteria</taxon>
        <taxon>Pseudomonadati</taxon>
        <taxon>Pseudomonadota</taxon>
        <taxon>Gammaproteobacteria</taxon>
        <taxon>Moraxellales</taxon>
        <taxon>Moraxellaceae</taxon>
        <taxon>Acinetobacter</taxon>
    </lineage>
</organism>
<accession>A0ABR8VU63</accession>